<dbReference type="Pfam" id="PF13599">
    <property type="entry name" value="Pentapeptide_4"/>
    <property type="match status" value="2"/>
</dbReference>
<dbReference type="RefSeq" id="WP_005006994.1">
    <property type="nucleotide sequence ID" value="NZ_HG422173.1"/>
</dbReference>
<evidence type="ECO:0000256" key="2">
    <source>
        <dbReference type="SAM" id="MobiDB-lite"/>
    </source>
</evidence>
<dbReference type="HOGENOM" id="CLU_392234_0_0_0"/>
<gene>
    <name evidence="4" type="ORF">NITGR_20026</name>
</gene>
<feature type="transmembrane region" description="Helical" evidence="3">
    <location>
        <begin position="164"/>
        <end position="186"/>
    </location>
</feature>
<dbReference type="InterPro" id="IPR001646">
    <property type="entry name" value="5peptide_repeat"/>
</dbReference>
<keyword evidence="3" id="KW-0812">Transmembrane</keyword>
<dbReference type="STRING" id="1266370.NITGR_20026"/>
<accession>M1YWF7</accession>
<dbReference type="AlphaFoldDB" id="M1YWF7"/>
<keyword evidence="5" id="KW-1185">Reference proteome</keyword>
<dbReference type="OrthoDB" id="504897at2"/>
<comment type="caution">
    <text evidence="4">The sequence shown here is derived from an EMBL/GenBank/DDBJ whole genome shotgun (WGS) entry which is preliminary data.</text>
</comment>
<feature type="compositionally biased region" description="Polar residues" evidence="2">
    <location>
        <begin position="355"/>
        <end position="383"/>
    </location>
</feature>
<dbReference type="SUPFAM" id="SSF141571">
    <property type="entry name" value="Pentapeptide repeat-like"/>
    <property type="match status" value="3"/>
</dbReference>
<keyword evidence="1" id="KW-0677">Repeat</keyword>
<sequence length="703" mass="78539">MSSPKMPQNDPESHLDPVPAEVPKGLEGTYEAIKARHDEISRNIRSVALALMSYALFCFLTLGQSDNIVFKETGQIQIPFSGGIVVNFSTFFIVGPIILIVLTFYLHIFIHELQRCELEASRKLPFVFNLDNWFAKAITFFVFYFLTPLVFLSFIWSIRASERVTLWSLVALGVCLALVWLFHCATQVQGGSLRRQPFPLMVLVAVFIVSAVPGNLTFFGPIKLVKSDLKNTDFRNFMLNRMNADFANLEHSDFTRNQNVKDALFNNAFLTNTRFSGANLSKSSFRKSDLTGTRFRGANLNGSMFQEAKLTGSDFSPFIAPAEFDQGGFSLLNLFRQDSRKSKARGEVASGLQYGATTPSSSSSGAENETGTPKPPDSTSNQPEKLASKSGVSHRALLKNADFTKAQLDQVDFSSADLEGTRFNISKINNSIFSNASLLRADFSESMISNSIFQKAQMDSTQFVRAEIKNSRFNDAHLTQALFQNAYITDVQFRGADLSHSSFSETDFDNVDFSGAILEGTDLSGNNFYGVTFESTSMAYVLLNLADLTEVTALDTDFSGADLSGTLFYRANLTGSRFQNSDLDSVDFTGANLKFADFRNARNLRDPRGHLQPTITKAENWKKALWDDDIRKELGIDDRTLNRSIMLYVDHHFGNESQEERSRVTRNIQEFYRLVQAPVQQKVLTIKALGRNPDATSRNRSLP</sequence>
<dbReference type="Proteomes" id="UP000011704">
    <property type="component" value="Unassembled WGS sequence"/>
</dbReference>
<dbReference type="InParanoid" id="M1YWF7"/>
<dbReference type="PANTHER" id="PTHR47485">
    <property type="entry name" value="THYLAKOID LUMENAL 17.4 KDA PROTEIN, CHLOROPLASTIC"/>
    <property type="match status" value="1"/>
</dbReference>
<feature type="region of interest" description="Disordered" evidence="2">
    <location>
        <begin position="1"/>
        <end position="23"/>
    </location>
</feature>
<dbReference type="Gene3D" id="2.160.20.80">
    <property type="entry name" value="E3 ubiquitin-protein ligase SopA"/>
    <property type="match status" value="3"/>
</dbReference>
<evidence type="ECO:0000256" key="1">
    <source>
        <dbReference type="ARBA" id="ARBA00022737"/>
    </source>
</evidence>
<feature type="transmembrane region" description="Helical" evidence="3">
    <location>
        <begin position="198"/>
        <end position="220"/>
    </location>
</feature>
<evidence type="ECO:0000313" key="4">
    <source>
        <dbReference type="EMBL" id="CCQ89991.1"/>
    </source>
</evidence>
<keyword evidence="3" id="KW-1133">Transmembrane helix</keyword>
<feature type="transmembrane region" description="Helical" evidence="3">
    <location>
        <begin position="84"/>
        <end position="106"/>
    </location>
</feature>
<organism evidence="4 5">
    <name type="scientific">Nitrospina gracilis (strain 3/211)</name>
    <dbReference type="NCBI Taxonomy" id="1266370"/>
    <lineage>
        <taxon>Bacteria</taxon>
        <taxon>Pseudomonadati</taxon>
        <taxon>Nitrospinota/Tectimicrobiota group</taxon>
        <taxon>Nitrospinota</taxon>
        <taxon>Nitrospinia</taxon>
        <taxon>Nitrospinales</taxon>
        <taxon>Nitrospinaceae</taxon>
        <taxon>Nitrospina</taxon>
    </lineage>
</organism>
<proteinExistence type="predicted"/>
<evidence type="ECO:0008006" key="6">
    <source>
        <dbReference type="Google" id="ProtNLM"/>
    </source>
</evidence>
<feature type="region of interest" description="Disordered" evidence="2">
    <location>
        <begin position="346"/>
        <end position="391"/>
    </location>
</feature>
<reference evidence="4 5" key="1">
    <citation type="journal article" date="2013" name="Front. Microbiol.">
        <title>The genome of Nitrospina gracilis illuminates the metabolism and evolution of the major marine nitrite oxidizer.</title>
        <authorList>
            <person name="Luecker S."/>
            <person name="Nowka B."/>
            <person name="Rattei T."/>
            <person name="Spieck E."/>
            <person name="and Daims H."/>
        </authorList>
    </citation>
    <scope>NUCLEOTIDE SEQUENCE [LARGE SCALE GENOMIC DNA]</scope>
    <source>
        <strain evidence="4 5">3/211</strain>
    </source>
</reference>
<feature type="transmembrane region" description="Helical" evidence="3">
    <location>
        <begin position="133"/>
        <end position="158"/>
    </location>
</feature>
<dbReference type="Pfam" id="PF00805">
    <property type="entry name" value="Pentapeptide"/>
    <property type="match status" value="3"/>
</dbReference>
<evidence type="ECO:0000313" key="5">
    <source>
        <dbReference type="Proteomes" id="UP000011704"/>
    </source>
</evidence>
<keyword evidence="3" id="KW-0472">Membrane</keyword>
<dbReference type="EMBL" id="CAQJ01000022">
    <property type="protein sequence ID" value="CCQ89991.1"/>
    <property type="molecule type" value="Genomic_DNA"/>
</dbReference>
<dbReference type="PANTHER" id="PTHR47485:SF1">
    <property type="entry name" value="THYLAKOID LUMENAL 17.4 KDA PROTEIN, CHLOROPLASTIC"/>
    <property type="match status" value="1"/>
</dbReference>
<name>M1YWF7_NITG3</name>
<protein>
    <recommendedName>
        <fullName evidence="6">Pentapeptide repeat protein</fullName>
    </recommendedName>
</protein>
<evidence type="ECO:0000256" key="3">
    <source>
        <dbReference type="SAM" id="Phobius"/>
    </source>
</evidence>
<feature type="transmembrane region" description="Helical" evidence="3">
    <location>
        <begin position="44"/>
        <end position="64"/>
    </location>
</feature>